<dbReference type="Proteomes" id="UP000050761">
    <property type="component" value="Unassembled WGS sequence"/>
</dbReference>
<organism evidence="4 5">
    <name type="scientific">Heligmosomoides polygyrus</name>
    <name type="common">Parasitic roundworm</name>
    <dbReference type="NCBI Taxonomy" id="6339"/>
    <lineage>
        <taxon>Eukaryota</taxon>
        <taxon>Metazoa</taxon>
        <taxon>Ecdysozoa</taxon>
        <taxon>Nematoda</taxon>
        <taxon>Chromadorea</taxon>
        <taxon>Rhabditida</taxon>
        <taxon>Rhabditina</taxon>
        <taxon>Rhabditomorpha</taxon>
        <taxon>Strongyloidea</taxon>
        <taxon>Heligmosomidae</taxon>
        <taxon>Heligmosomoides</taxon>
    </lineage>
</organism>
<feature type="region of interest" description="Disordered" evidence="1">
    <location>
        <begin position="85"/>
        <end position="108"/>
    </location>
</feature>
<feature type="chain" id="PRO_5044551321" evidence="2">
    <location>
        <begin position="19"/>
        <end position="108"/>
    </location>
</feature>
<gene>
    <name evidence="3" type="ORF">HPBE_LOCUS2879</name>
</gene>
<evidence type="ECO:0000256" key="2">
    <source>
        <dbReference type="SAM" id="SignalP"/>
    </source>
</evidence>
<evidence type="ECO:0000313" key="4">
    <source>
        <dbReference type="Proteomes" id="UP000050761"/>
    </source>
</evidence>
<proteinExistence type="predicted"/>
<accession>A0A3P7XI18</accession>
<evidence type="ECO:0000313" key="5">
    <source>
        <dbReference type="WBParaSite" id="HPBE_0000287801-mRNA-1"/>
    </source>
</evidence>
<evidence type="ECO:0000256" key="1">
    <source>
        <dbReference type="SAM" id="MobiDB-lite"/>
    </source>
</evidence>
<reference evidence="3 4" key="1">
    <citation type="submission" date="2018-11" db="EMBL/GenBank/DDBJ databases">
        <authorList>
            <consortium name="Pathogen Informatics"/>
        </authorList>
    </citation>
    <scope>NUCLEOTIDE SEQUENCE [LARGE SCALE GENOMIC DNA]</scope>
</reference>
<name>A0A183F9N6_HELPZ</name>
<keyword evidence="4" id="KW-1185">Reference proteome</keyword>
<sequence>MKWFAIICVLAILGSGLALGPKCKGEDPKIFDGLSQIEIEVICGKDNDSEKKAKRQTLQEKCKKRDPKLFAKLSSAEIALLCPDKSGSEESKTIVKFAPDQEGDREKH</sequence>
<reference evidence="5" key="2">
    <citation type="submission" date="2019-09" db="UniProtKB">
        <authorList>
            <consortium name="WormBaseParasite"/>
        </authorList>
    </citation>
    <scope>IDENTIFICATION</scope>
</reference>
<evidence type="ECO:0000313" key="3">
    <source>
        <dbReference type="EMBL" id="VDO29012.1"/>
    </source>
</evidence>
<feature type="signal peptide" evidence="2">
    <location>
        <begin position="1"/>
        <end position="18"/>
    </location>
</feature>
<keyword evidence="2" id="KW-0732">Signal</keyword>
<dbReference type="WBParaSite" id="HPBE_0000287801-mRNA-1">
    <property type="protein sequence ID" value="HPBE_0000287801-mRNA-1"/>
    <property type="gene ID" value="HPBE_0000287801"/>
</dbReference>
<dbReference type="AlphaFoldDB" id="A0A183F9N6"/>
<dbReference type="EMBL" id="UZAH01005328">
    <property type="protein sequence ID" value="VDO29012.1"/>
    <property type="molecule type" value="Genomic_DNA"/>
</dbReference>
<accession>A0A183F9N6</accession>
<protein>
    <submittedName>
        <fullName evidence="5">Secreted protein</fullName>
    </submittedName>
</protein>